<dbReference type="PANTHER" id="PTHR10724">
    <property type="entry name" value="30S RIBOSOMAL PROTEIN S1"/>
    <property type="match status" value="1"/>
</dbReference>
<evidence type="ECO:0000313" key="6">
    <source>
        <dbReference type="EMBL" id="TGG93108.1"/>
    </source>
</evidence>
<dbReference type="PANTHER" id="PTHR10724:SF7">
    <property type="entry name" value="SMALL RIBOSOMAL SUBUNIT PROTEIN BS1C"/>
    <property type="match status" value="1"/>
</dbReference>
<evidence type="ECO:0000256" key="4">
    <source>
        <dbReference type="SAM" id="MobiDB-lite"/>
    </source>
</evidence>
<comment type="caution">
    <text evidence="6">The sequence shown here is derived from an EMBL/GenBank/DDBJ whole genome shotgun (WGS) entry which is preliminary data.</text>
</comment>
<dbReference type="InterPro" id="IPR003029">
    <property type="entry name" value="S1_domain"/>
</dbReference>
<dbReference type="AlphaFoldDB" id="A0A524RP39"/>
<feature type="compositionally biased region" description="Low complexity" evidence="4">
    <location>
        <begin position="424"/>
        <end position="440"/>
    </location>
</feature>
<dbReference type="SMART" id="SM00316">
    <property type="entry name" value="S1"/>
    <property type="match status" value="3"/>
</dbReference>
<proteinExistence type="inferred from homology"/>
<dbReference type="Proteomes" id="UP000317990">
    <property type="component" value="Unassembled WGS sequence"/>
</dbReference>
<dbReference type="CDD" id="cd04465">
    <property type="entry name" value="S1_RPS1_repeat_ec2_hs2"/>
    <property type="match status" value="1"/>
</dbReference>
<dbReference type="GO" id="GO:0006412">
    <property type="term" value="P:translation"/>
    <property type="evidence" value="ECO:0007669"/>
    <property type="project" value="TreeGrafter"/>
</dbReference>
<gene>
    <name evidence="6" type="ORF">ERJ67_04590</name>
</gene>
<dbReference type="GO" id="GO:0005840">
    <property type="term" value="C:ribosome"/>
    <property type="evidence" value="ECO:0007669"/>
    <property type="project" value="UniProtKB-KW"/>
</dbReference>
<dbReference type="InterPro" id="IPR050437">
    <property type="entry name" value="Ribos_protein_bS1-like"/>
</dbReference>
<dbReference type="Pfam" id="PF00575">
    <property type="entry name" value="S1"/>
    <property type="match status" value="2"/>
</dbReference>
<feature type="compositionally biased region" description="Low complexity" evidence="4">
    <location>
        <begin position="1"/>
        <end position="11"/>
    </location>
</feature>
<feature type="compositionally biased region" description="Pro residues" evidence="4">
    <location>
        <begin position="20"/>
        <end position="30"/>
    </location>
</feature>
<evidence type="ECO:0000256" key="3">
    <source>
        <dbReference type="ARBA" id="ARBA00023274"/>
    </source>
</evidence>
<dbReference type="SUPFAM" id="SSF50249">
    <property type="entry name" value="Nucleic acid-binding proteins"/>
    <property type="match status" value="3"/>
</dbReference>
<dbReference type="GO" id="GO:0003735">
    <property type="term" value="F:structural constituent of ribosome"/>
    <property type="evidence" value="ECO:0007669"/>
    <property type="project" value="TreeGrafter"/>
</dbReference>
<evidence type="ECO:0000256" key="2">
    <source>
        <dbReference type="ARBA" id="ARBA00022980"/>
    </source>
</evidence>
<name>A0A524RP39_9CHRO</name>
<dbReference type="InterPro" id="IPR012340">
    <property type="entry name" value="NA-bd_OB-fold"/>
</dbReference>
<dbReference type="Gene3D" id="2.40.50.140">
    <property type="entry name" value="Nucleic acid-binding proteins"/>
    <property type="match status" value="3"/>
</dbReference>
<accession>A0A524RP39</accession>
<feature type="domain" description="S1 motif" evidence="5">
    <location>
        <begin position="144"/>
        <end position="213"/>
    </location>
</feature>
<sequence>MATPPGQADAGAEGGKGAAAPPPRPDPPARPGAAAGADHAGDRQDQDSDSAGLEAGLTMADLLGPADQGRGRGGDNSRFLGYGQRRSRPGRQPASGVTEQQQGSGAQTMPQQPSYTPRDVDHFDFDEDTFLAALDDSVPVSGTGDVARGRVLGHESDGIYVDIAGKAPGWMPKQDCGLGVIGNLEESFPRGMEIDVLITREQNADGQVTVSARALALRESWKTVERLAAQGAVVQVRVCGFNRGGCTCELEGLRGFIPRSQLNDGGNHTALVGKTLGVTFLEVNPASHKLVLSEKRAAVAVRLSELKVGSVQQGRIDAIKPYGFFVDLGGVSGLLHQSCITGGALRSLRQAFDVGETVQVLITDVDAARGRIGLSTALLEDQPGELLIDKARVMAEARIRAARAFKSLQNQTGQGEDGRPPSPATATDSAAPSSAMADPAPIRPGPLPGDDSCP</sequence>
<feature type="compositionally biased region" description="Polar residues" evidence="4">
    <location>
        <begin position="95"/>
        <end position="115"/>
    </location>
</feature>
<dbReference type="EMBL" id="SRMO01000054">
    <property type="protein sequence ID" value="TGG93108.1"/>
    <property type="molecule type" value="Genomic_DNA"/>
</dbReference>
<evidence type="ECO:0000313" key="7">
    <source>
        <dbReference type="Proteomes" id="UP000317990"/>
    </source>
</evidence>
<reference evidence="6 7" key="1">
    <citation type="journal article" date="2019" name="mSystems">
        <title>Life at home and on the roam: Genomic adaptions reflect the dual lifestyle of an intracellular, facultative symbiont.</title>
        <authorList>
            <person name="Burgsdorf I."/>
        </authorList>
    </citation>
    <scope>NUCLEOTIDE SEQUENCE [LARGE SCALE GENOMIC DNA]</scope>
    <source>
        <strain evidence="6">277cV</strain>
    </source>
</reference>
<feature type="domain" description="S1 motif" evidence="5">
    <location>
        <begin position="309"/>
        <end position="377"/>
    </location>
</feature>
<dbReference type="GO" id="GO:0003729">
    <property type="term" value="F:mRNA binding"/>
    <property type="evidence" value="ECO:0007669"/>
    <property type="project" value="TreeGrafter"/>
</dbReference>
<comment type="similarity">
    <text evidence="1">Belongs to the bacterial ribosomal protein bS1 family.</text>
</comment>
<protein>
    <submittedName>
        <fullName evidence="6">S1 RNA-binding domain-containing protein</fullName>
    </submittedName>
</protein>
<dbReference type="PROSITE" id="PS50126">
    <property type="entry name" value="S1"/>
    <property type="match status" value="3"/>
</dbReference>
<dbReference type="GO" id="GO:1990904">
    <property type="term" value="C:ribonucleoprotein complex"/>
    <property type="evidence" value="ECO:0007669"/>
    <property type="project" value="UniProtKB-KW"/>
</dbReference>
<feature type="region of interest" description="Disordered" evidence="4">
    <location>
        <begin position="1"/>
        <end position="118"/>
    </location>
</feature>
<evidence type="ECO:0000259" key="5">
    <source>
        <dbReference type="PROSITE" id="PS50126"/>
    </source>
</evidence>
<organism evidence="6 7">
    <name type="scientific">Aphanocapsa feldmannii 277cV</name>
    <dbReference type="NCBI Taxonomy" id="2507553"/>
    <lineage>
        <taxon>Bacteria</taxon>
        <taxon>Bacillati</taxon>
        <taxon>Cyanobacteriota</taxon>
        <taxon>Cyanophyceae</taxon>
        <taxon>Oscillatoriophycideae</taxon>
        <taxon>Chroococcales</taxon>
        <taxon>Microcystaceae</taxon>
        <taxon>Aphanocapsa</taxon>
    </lineage>
</organism>
<feature type="domain" description="S1 motif" evidence="5">
    <location>
        <begin position="231"/>
        <end position="295"/>
    </location>
</feature>
<evidence type="ECO:0000256" key="1">
    <source>
        <dbReference type="ARBA" id="ARBA00006767"/>
    </source>
</evidence>
<keyword evidence="3" id="KW-0687">Ribonucleoprotein</keyword>
<feature type="region of interest" description="Disordered" evidence="4">
    <location>
        <begin position="405"/>
        <end position="454"/>
    </location>
</feature>
<keyword evidence="2" id="KW-0689">Ribosomal protein</keyword>